<dbReference type="EMBL" id="RZGK01000019">
    <property type="protein sequence ID" value="KAF9692134.1"/>
    <property type="molecule type" value="Genomic_DNA"/>
</dbReference>
<comment type="caution">
    <text evidence="2">The sequence shown here is derived from an EMBL/GenBank/DDBJ whole genome shotgun (WGS) entry which is preliminary data.</text>
</comment>
<gene>
    <name evidence="2" type="ORF">EKO04_009850</name>
</gene>
<name>A0A8H7IU37_9PLEO</name>
<organism evidence="2 3">
    <name type="scientific">Ascochyta lentis</name>
    <dbReference type="NCBI Taxonomy" id="205686"/>
    <lineage>
        <taxon>Eukaryota</taxon>
        <taxon>Fungi</taxon>
        <taxon>Dikarya</taxon>
        <taxon>Ascomycota</taxon>
        <taxon>Pezizomycotina</taxon>
        <taxon>Dothideomycetes</taxon>
        <taxon>Pleosporomycetidae</taxon>
        <taxon>Pleosporales</taxon>
        <taxon>Pleosporineae</taxon>
        <taxon>Didymellaceae</taxon>
        <taxon>Ascochyta</taxon>
    </lineage>
</organism>
<dbReference type="AlphaFoldDB" id="A0A8H7IU37"/>
<dbReference type="Proteomes" id="UP000651452">
    <property type="component" value="Unassembled WGS sequence"/>
</dbReference>
<evidence type="ECO:0000256" key="1">
    <source>
        <dbReference type="SAM" id="MobiDB-lite"/>
    </source>
</evidence>
<reference evidence="2" key="1">
    <citation type="submission" date="2018-12" db="EMBL/GenBank/DDBJ databases">
        <authorList>
            <person name="Syme R.A."/>
            <person name="Farfan-Caceres L."/>
            <person name="Lichtenzveig J."/>
        </authorList>
    </citation>
    <scope>NUCLEOTIDE SEQUENCE</scope>
    <source>
        <strain evidence="2">Al4</strain>
    </source>
</reference>
<accession>A0A8H7IU37</accession>
<proteinExistence type="predicted"/>
<reference evidence="2" key="2">
    <citation type="submission" date="2020-09" db="EMBL/GenBank/DDBJ databases">
        <title>Reference genome assembly for Australian Ascochyta lentis isolate Al4.</title>
        <authorList>
            <person name="Lee R.C."/>
            <person name="Farfan-Caceres L.M."/>
            <person name="Debler J.W."/>
            <person name="Williams A.H."/>
            <person name="Henares B.M."/>
        </authorList>
    </citation>
    <scope>NUCLEOTIDE SEQUENCE</scope>
    <source>
        <strain evidence="2">Al4</strain>
    </source>
</reference>
<dbReference type="OrthoDB" id="3785169at2759"/>
<keyword evidence="3" id="KW-1185">Reference proteome</keyword>
<sequence>MSPPYSIRWTSRLIRRDIKVLAAGCTSKVRNLFSRSANASTSTPHVRVEIERPIDTIDLQEATFTSSEPSFFGSSAEDTESTAPTQVTEATPEASNTLYELLDTRLKDLYASRDRDVSLEDRWLFRGAWLLLHMATQYCASNPSYYILGGGTSGISEATLLLEILQYSVSKPLETPSTDVGRMPTMPYTKCDDDSTRRDSGCCTTSLPPPPSLAFLWYGILAGATDQAKTIRAAECLLGHVWPEKNATAVLEVVGNPAKRLSEDESTELRDQLSLLLYPEYGALCCRL</sequence>
<evidence type="ECO:0000313" key="3">
    <source>
        <dbReference type="Proteomes" id="UP000651452"/>
    </source>
</evidence>
<protein>
    <submittedName>
        <fullName evidence="2">Uncharacterized protein</fullName>
    </submittedName>
</protein>
<evidence type="ECO:0000313" key="2">
    <source>
        <dbReference type="EMBL" id="KAF9692134.1"/>
    </source>
</evidence>
<feature type="region of interest" description="Disordered" evidence="1">
    <location>
        <begin position="67"/>
        <end position="87"/>
    </location>
</feature>